<reference evidence="2" key="1">
    <citation type="journal article" date="2021" name="bioRxiv">
        <title>Whole Genome Assembly and Annotation of Northern Wild Rice, Zizania palustris L., Supports a Whole Genome Duplication in the Zizania Genus.</title>
        <authorList>
            <person name="Haas M."/>
            <person name="Kono T."/>
            <person name="Macchietto M."/>
            <person name="Millas R."/>
            <person name="McGilp L."/>
            <person name="Shao M."/>
            <person name="Duquette J."/>
            <person name="Hirsch C.N."/>
            <person name="Kimball J."/>
        </authorList>
    </citation>
    <scope>NUCLEOTIDE SEQUENCE</scope>
    <source>
        <tissue evidence="2">Fresh leaf tissue</tissue>
    </source>
</reference>
<evidence type="ECO:0000313" key="3">
    <source>
        <dbReference type="Proteomes" id="UP000729402"/>
    </source>
</evidence>
<gene>
    <name evidence="2" type="ORF">GUJ93_ZPchr0010g9940</name>
</gene>
<evidence type="ECO:0000256" key="1">
    <source>
        <dbReference type="SAM" id="MobiDB-lite"/>
    </source>
</evidence>
<feature type="compositionally biased region" description="Polar residues" evidence="1">
    <location>
        <begin position="52"/>
        <end position="61"/>
    </location>
</feature>
<keyword evidence="3" id="KW-1185">Reference proteome</keyword>
<proteinExistence type="predicted"/>
<dbReference type="EMBL" id="JAAALK010000082">
    <property type="protein sequence ID" value="KAG8085698.1"/>
    <property type="molecule type" value="Genomic_DNA"/>
</dbReference>
<name>A0A8J5WCI1_ZIZPA</name>
<reference evidence="2" key="2">
    <citation type="submission" date="2021-02" db="EMBL/GenBank/DDBJ databases">
        <authorList>
            <person name="Kimball J.A."/>
            <person name="Haas M.W."/>
            <person name="Macchietto M."/>
            <person name="Kono T."/>
            <person name="Duquette J."/>
            <person name="Shao M."/>
        </authorList>
    </citation>
    <scope>NUCLEOTIDE SEQUENCE</scope>
    <source>
        <tissue evidence="2">Fresh leaf tissue</tissue>
    </source>
</reference>
<accession>A0A8J5WCI1</accession>
<protein>
    <submittedName>
        <fullName evidence="2">Uncharacterized protein</fullName>
    </submittedName>
</protein>
<dbReference type="AlphaFoldDB" id="A0A8J5WCI1"/>
<evidence type="ECO:0000313" key="2">
    <source>
        <dbReference type="EMBL" id="KAG8085698.1"/>
    </source>
</evidence>
<dbReference type="Proteomes" id="UP000729402">
    <property type="component" value="Unassembled WGS sequence"/>
</dbReference>
<comment type="caution">
    <text evidence="2">The sequence shown here is derived from an EMBL/GenBank/DDBJ whole genome shotgun (WGS) entry which is preliminary data.</text>
</comment>
<organism evidence="2 3">
    <name type="scientific">Zizania palustris</name>
    <name type="common">Northern wild rice</name>
    <dbReference type="NCBI Taxonomy" id="103762"/>
    <lineage>
        <taxon>Eukaryota</taxon>
        <taxon>Viridiplantae</taxon>
        <taxon>Streptophyta</taxon>
        <taxon>Embryophyta</taxon>
        <taxon>Tracheophyta</taxon>
        <taxon>Spermatophyta</taxon>
        <taxon>Magnoliopsida</taxon>
        <taxon>Liliopsida</taxon>
        <taxon>Poales</taxon>
        <taxon>Poaceae</taxon>
        <taxon>BOP clade</taxon>
        <taxon>Oryzoideae</taxon>
        <taxon>Oryzeae</taxon>
        <taxon>Zizaniinae</taxon>
        <taxon>Zizania</taxon>
    </lineage>
</organism>
<sequence>MASVSVTPETAIGWTSRFDSLPVAGGPAVALTPERRLPHGHGHHGLPAGAQRASSTTFSAPNPNPRHRTKTTTASCVSPLSPAYKRTQLGSPTRAPTYGDSGDATMRGWACARARVDPLCSLPLAPEAVESRRPIDR</sequence>
<feature type="region of interest" description="Disordered" evidence="1">
    <location>
        <begin position="26"/>
        <end position="101"/>
    </location>
</feature>